<evidence type="ECO:0000256" key="11">
    <source>
        <dbReference type="ARBA" id="ARBA00022844"/>
    </source>
</evidence>
<reference evidence="16 17" key="1">
    <citation type="journal article" date="2018" name="Virology">
        <title>Virome of &gt;12 thousand Culex mosquitoes from throughout California.</title>
        <authorList>
            <person name="Sadeghi M."/>
            <person name="Altan E."/>
            <person name="Deng X."/>
            <person name="Barker C.M."/>
            <person name="Fang Y."/>
            <person name="Coffey L.L."/>
            <person name="Delwart E."/>
        </authorList>
    </citation>
    <scope>NUCLEOTIDE SEQUENCE [LARGE SCALE GENOMIC DNA]</scope>
    <source>
        <strain evidence="16 17">CCirVL/Fresno</strain>
    </source>
</reference>
<comment type="subunit">
    <text evidence="15">Homomultimer. Assembles in the nucleus, presumably in an immature form, then migrates to the cytoplasm once assembled as mature virion. Interacts with Rep; this interaction relocates Rep into the nucleus.</text>
</comment>
<dbReference type="GO" id="GO:0039615">
    <property type="term" value="C:T=1 icosahedral viral capsid"/>
    <property type="evidence" value="ECO:0007669"/>
    <property type="project" value="UniProtKB-KW"/>
</dbReference>
<keyword evidence="14" id="KW-1160">Virus entry into host cell</keyword>
<evidence type="ECO:0000256" key="2">
    <source>
        <dbReference type="ARBA" id="ARBA00004328"/>
    </source>
</evidence>
<comment type="similarity">
    <text evidence="3">Belongs to the circoviridae capsid protein family.</text>
</comment>
<evidence type="ECO:0000256" key="4">
    <source>
        <dbReference type="ARBA" id="ARBA00022431"/>
    </source>
</evidence>
<comment type="subcellular location">
    <subcellularLocation>
        <location evidence="1">Host nucleus</location>
    </subcellularLocation>
    <subcellularLocation>
        <location evidence="2">Virion</location>
    </subcellularLocation>
</comment>
<dbReference type="GO" id="GO:0043657">
    <property type="term" value="C:host cell"/>
    <property type="evidence" value="ECO:0007669"/>
    <property type="project" value="GOC"/>
</dbReference>
<dbReference type="Proteomes" id="UP000289514">
    <property type="component" value="Segment"/>
</dbReference>
<dbReference type="EMBL" id="MH188038">
    <property type="protein sequence ID" value="AXQ04846.1"/>
    <property type="molecule type" value="Genomic_DNA"/>
</dbReference>
<keyword evidence="12" id="KW-1164">Virus endocytosis by host</keyword>
<keyword evidence="13" id="KW-0238">DNA-binding</keyword>
<keyword evidence="17" id="KW-1185">Reference proteome</keyword>
<dbReference type="GeneID" id="41702677"/>
<evidence type="ECO:0000256" key="10">
    <source>
        <dbReference type="ARBA" id="ARBA00022804"/>
    </source>
</evidence>
<accession>A0A346M271</accession>
<dbReference type="GO" id="GO:0019069">
    <property type="term" value="P:viral capsid assembly"/>
    <property type="evidence" value="ECO:0007669"/>
    <property type="project" value="InterPro"/>
</dbReference>
<evidence type="ECO:0000313" key="17">
    <source>
        <dbReference type="Proteomes" id="UP000289514"/>
    </source>
</evidence>
<dbReference type="Pfam" id="PF02443">
    <property type="entry name" value="Circo_capsid"/>
    <property type="match status" value="1"/>
</dbReference>
<keyword evidence="10" id="KW-1161">Viral attachment to host cell</keyword>
<dbReference type="GO" id="GO:0019062">
    <property type="term" value="P:virion attachment to host cell"/>
    <property type="evidence" value="ECO:0007669"/>
    <property type="project" value="UniProtKB-KW"/>
</dbReference>
<dbReference type="GO" id="GO:0075732">
    <property type="term" value="P:viral penetration into host nucleus"/>
    <property type="evidence" value="ECO:0007669"/>
    <property type="project" value="UniProtKB-KW"/>
</dbReference>
<dbReference type="KEGG" id="vg:41702677"/>
<dbReference type="GO" id="GO:0042025">
    <property type="term" value="C:host cell nucleus"/>
    <property type="evidence" value="ECO:0007669"/>
    <property type="project" value="UniProtKB-SubCell"/>
</dbReference>
<evidence type="ECO:0000256" key="1">
    <source>
        <dbReference type="ARBA" id="ARBA00004147"/>
    </source>
</evidence>
<dbReference type="GO" id="GO:0075509">
    <property type="term" value="P:endocytosis involved in viral entry into host cell"/>
    <property type="evidence" value="ECO:0007669"/>
    <property type="project" value="UniProtKB-KW"/>
</dbReference>
<keyword evidence="8" id="KW-0945">Host-virus interaction</keyword>
<keyword evidence="4" id="KW-1140">T=1 icosahedral capsid protein</keyword>
<evidence type="ECO:0000256" key="9">
    <source>
        <dbReference type="ARBA" id="ARBA00022595"/>
    </source>
</evidence>
<organism evidence="16 17">
    <name type="scientific">Culex circovirus-like virus</name>
    <dbReference type="NCBI Taxonomy" id="2304514"/>
    <lineage>
        <taxon>Viruses</taxon>
        <taxon>Monodnaviria</taxon>
        <taxon>Shotokuvirae</taxon>
        <taxon>Cressdnaviricota</taxon>
        <taxon>Arfiviricetes</taxon>
        <taxon>Cirlivirales</taxon>
        <taxon>Circoviridae</taxon>
        <taxon>Circovirus</taxon>
        <taxon>Circovirus mossi</taxon>
    </lineage>
</organism>
<dbReference type="InterPro" id="IPR003383">
    <property type="entry name" value="Circovirus_capsid"/>
</dbReference>
<evidence type="ECO:0000256" key="3">
    <source>
        <dbReference type="ARBA" id="ARBA00010301"/>
    </source>
</evidence>
<keyword evidence="6" id="KW-0167">Capsid protein</keyword>
<evidence type="ECO:0000256" key="6">
    <source>
        <dbReference type="ARBA" id="ARBA00022561"/>
    </source>
</evidence>
<evidence type="ECO:0000256" key="8">
    <source>
        <dbReference type="ARBA" id="ARBA00022581"/>
    </source>
</evidence>
<keyword evidence="9" id="KW-1162">Viral penetration into host cytoplasm</keyword>
<evidence type="ECO:0000256" key="12">
    <source>
        <dbReference type="ARBA" id="ARBA00022890"/>
    </source>
</evidence>
<name>A0A346M271_9CIRC</name>
<protein>
    <submittedName>
        <fullName evidence="16">Capsid protein</fullName>
    </submittedName>
</protein>
<evidence type="ECO:0000256" key="7">
    <source>
        <dbReference type="ARBA" id="ARBA00022562"/>
    </source>
</evidence>
<proteinExistence type="inferred from homology"/>
<dbReference type="Gene3D" id="2.60.120.950">
    <property type="entry name" value="Circovirus capsid protein"/>
    <property type="match status" value="1"/>
</dbReference>
<dbReference type="InterPro" id="IPR038652">
    <property type="entry name" value="Circovirus_capsid_sf"/>
</dbReference>
<sequence>MRPIGEQSTLWKGFGHTVPITDPRLNMFGKKTGLLEDPLQNFDGAKKWEQRRGFKRLLRPKPQLMISDLATANQLAYTWFSNQRNQWIPLQTTGQQIAPTKVNFYGLAYSYLQPQPDDMHYEAEITFYVKFRQFAWTGLDNPPNPHIENNLPNLDLLHVCDGDCNTCFATSLDPESIVESDAE</sequence>
<evidence type="ECO:0000256" key="13">
    <source>
        <dbReference type="ARBA" id="ARBA00023125"/>
    </source>
</evidence>
<keyword evidence="11" id="KW-0946">Virion</keyword>
<keyword evidence="7" id="KW-1048">Host nucleus</keyword>
<dbReference type="RefSeq" id="YP_009553640.1">
    <property type="nucleotide sequence ID" value="NC_040833.1"/>
</dbReference>
<evidence type="ECO:0000256" key="5">
    <source>
        <dbReference type="ARBA" id="ARBA00022524"/>
    </source>
</evidence>
<evidence type="ECO:0000256" key="14">
    <source>
        <dbReference type="ARBA" id="ARBA00023296"/>
    </source>
</evidence>
<dbReference type="GO" id="GO:0003677">
    <property type="term" value="F:DNA binding"/>
    <property type="evidence" value="ECO:0007669"/>
    <property type="project" value="UniProtKB-KW"/>
</dbReference>
<keyword evidence="5" id="KW-1163">Viral penetration into host nucleus</keyword>
<evidence type="ECO:0000256" key="15">
    <source>
        <dbReference type="ARBA" id="ARBA00046863"/>
    </source>
</evidence>
<evidence type="ECO:0000313" key="16">
    <source>
        <dbReference type="EMBL" id="AXQ04846.1"/>
    </source>
</evidence>